<dbReference type="InterPro" id="IPR037518">
    <property type="entry name" value="MPN"/>
</dbReference>
<evidence type="ECO:0000256" key="4">
    <source>
        <dbReference type="ARBA" id="ARBA00022833"/>
    </source>
</evidence>
<evidence type="ECO:0000313" key="7">
    <source>
        <dbReference type="EMBL" id="VFJ68997.1"/>
    </source>
</evidence>
<evidence type="ECO:0000256" key="1">
    <source>
        <dbReference type="ARBA" id="ARBA00022670"/>
    </source>
</evidence>
<keyword evidence="5" id="KW-0482">Metalloprotease</keyword>
<dbReference type="EMBL" id="CAADEX010000230">
    <property type="protein sequence ID" value="VFJ68997.1"/>
    <property type="molecule type" value="Genomic_DNA"/>
</dbReference>
<proteinExistence type="predicted"/>
<keyword evidence="1" id="KW-0645">Protease</keyword>
<dbReference type="PANTHER" id="PTHR30471:SF3">
    <property type="entry name" value="UPF0758 PROTEIN YEES-RELATED"/>
    <property type="match status" value="1"/>
</dbReference>
<evidence type="ECO:0000259" key="6">
    <source>
        <dbReference type="PROSITE" id="PS50249"/>
    </source>
</evidence>
<feature type="domain" description="MPN" evidence="6">
    <location>
        <begin position="38"/>
        <end position="165"/>
    </location>
</feature>
<evidence type="ECO:0000256" key="3">
    <source>
        <dbReference type="ARBA" id="ARBA00022801"/>
    </source>
</evidence>
<dbReference type="PANTHER" id="PTHR30471">
    <property type="entry name" value="DNA REPAIR PROTEIN RADC"/>
    <property type="match status" value="1"/>
</dbReference>
<dbReference type="InterPro" id="IPR001405">
    <property type="entry name" value="UPF0758"/>
</dbReference>
<name>A0A450TMK7_9GAMM</name>
<keyword evidence="3" id="KW-0378">Hydrolase</keyword>
<dbReference type="PROSITE" id="PS50249">
    <property type="entry name" value="MPN"/>
    <property type="match status" value="1"/>
</dbReference>
<dbReference type="GO" id="GO:0008237">
    <property type="term" value="F:metallopeptidase activity"/>
    <property type="evidence" value="ECO:0007669"/>
    <property type="project" value="UniProtKB-KW"/>
</dbReference>
<sequence>MADLRAVIETTTRLELYNTPPRQQQTIVRFTEEDRTHLIRQTSDLYPIMRRLLLREDRNTQRKEHFWVVGLNHNNRILYIELVSLGAIVATIANPIEVYQLAVINKSYLIVLVHNHIDGPLEASERDKKITERLIEGGKLLGITVLDHLIISEDGYYSFRENGLIELEEEEP</sequence>
<keyword evidence="4" id="KW-0862">Zinc</keyword>
<protein>
    <submittedName>
        <fullName evidence="7">RadC-like JAB domain-containing protein</fullName>
    </submittedName>
</protein>
<gene>
    <name evidence="7" type="ORF">BECKDK2373B_GA0170837_12303</name>
</gene>
<evidence type="ECO:0000256" key="5">
    <source>
        <dbReference type="ARBA" id="ARBA00023049"/>
    </source>
</evidence>
<organism evidence="7">
    <name type="scientific">Candidatus Kentrum sp. DK</name>
    <dbReference type="NCBI Taxonomy" id="2126562"/>
    <lineage>
        <taxon>Bacteria</taxon>
        <taxon>Pseudomonadati</taxon>
        <taxon>Pseudomonadota</taxon>
        <taxon>Gammaproteobacteria</taxon>
        <taxon>Candidatus Kentrum</taxon>
    </lineage>
</organism>
<accession>A0A450TMK7</accession>
<dbReference type="GO" id="GO:0006508">
    <property type="term" value="P:proteolysis"/>
    <property type="evidence" value="ECO:0007669"/>
    <property type="project" value="UniProtKB-KW"/>
</dbReference>
<dbReference type="GO" id="GO:0046872">
    <property type="term" value="F:metal ion binding"/>
    <property type="evidence" value="ECO:0007669"/>
    <property type="project" value="UniProtKB-KW"/>
</dbReference>
<dbReference type="InterPro" id="IPR025657">
    <property type="entry name" value="RadC_JAB"/>
</dbReference>
<reference evidence="7" key="1">
    <citation type="submission" date="2019-02" db="EMBL/GenBank/DDBJ databases">
        <authorList>
            <person name="Gruber-Vodicka R. H."/>
            <person name="Seah K. B. B."/>
        </authorList>
    </citation>
    <scope>NUCLEOTIDE SEQUENCE</scope>
    <source>
        <strain evidence="7">BECK_DK47</strain>
    </source>
</reference>
<keyword evidence="2" id="KW-0479">Metal-binding</keyword>
<dbReference type="CDD" id="cd08071">
    <property type="entry name" value="MPN_DUF2466"/>
    <property type="match status" value="1"/>
</dbReference>
<dbReference type="Gene3D" id="3.40.140.10">
    <property type="entry name" value="Cytidine Deaminase, domain 2"/>
    <property type="match status" value="1"/>
</dbReference>
<evidence type="ECO:0000256" key="2">
    <source>
        <dbReference type="ARBA" id="ARBA00022723"/>
    </source>
</evidence>
<dbReference type="AlphaFoldDB" id="A0A450TMK7"/>
<dbReference type="Pfam" id="PF04002">
    <property type="entry name" value="RadC"/>
    <property type="match status" value="1"/>
</dbReference>